<dbReference type="PANTHER" id="PTHR22050">
    <property type="entry name" value="RW1 PROTEIN HOMOLOG"/>
    <property type="match status" value="1"/>
</dbReference>
<dbReference type="Proteomes" id="UP000053676">
    <property type="component" value="Unassembled WGS sequence"/>
</dbReference>
<dbReference type="KEGG" id="nai:NECAME_13661"/>
<dbReference type="InterPro" id="IPR013783">
    <property type="entry name" value="Ig-like_fold"/>
</dbReference>
<dbReference type="InterPro" id="IPR022113">
    <property type="entry name" value="TMEM131L_N"/>
</dbReference>
<evidence type="ECO:0000259" key="2">
    <source>
        <dbReference type="Pfam" id="PF24495"/>
    </source>
</evidence>
<name>W2SW85_NECAM</name>
<feature type="domain" description="Transmembrane protein 131-like N-terminal" evidence="1">
    <location>
        <begin position="83"/>
        <end position="164"/>
    </location>
</feature>
<dbReference type="OrthoDB" id="5832882at2759"/>
<dbReference type="InterPro" id="IPR039877">
    <property type="entry name" value="TMEM131-like"/>
</dbReference>
<accession>W2SW85</accession>
<proteinExistence type="predicted"/>
<gene>
    <name evidence="3" type="ORF">NECAME_13661</name>
</gene>
<feature type="non-terminal residue" evidence="3">
    <location>
        <position position="1"/>
    </location>
</feature>
<evidence type="ECO:0000313" key="3">
    <source>
        <dbReference type="EMBL" id="ETN72967.1"/>
    </source>
</evidence>
<dbReference type="GO" id="GO:0016020">
    <property type="term" value="C:membrane"/>
    <property type="evidence" value="ECO:0007669"/>
    <property type="project" value="TreeGrafter"/>
</dbReference>
<protein>
    <submittedName>
        <fullName evidence="3">Uncharacterized protein</fullName>
    </submittedName>
</protein>
<sequence length="251" mass="27888">QWVTWEAGVGELQPSLEELPVLHTAFVQTGEELHYFSESGRFETEMMVGHRVPSDTSASGGTKAREKKYNVRKMAGDDSLPIEFDPPFVDFGESSVGQSSKRRVFVRNRLQKTIILDSIAGATVNFHTSFFNTVEISPLGTAFFEVAFLPREEGRAGVALNIHTSVGVFVYHVSGRSTSNPYRIIPFVGTRLPFNGTAYKDIAIHNPFTSTFRINEIISSGGNVHLEMAYDIDGRIAGEPLQYWVRASDVH</sequence>
<evidence type="ECO:0000259" key="1">
    <source>
        <dbReference type="Pfam" id="PF12371"/>
    </source>
</evidence>
<dbReference type="Pfam" id="PF12371">
    <property type="entry name" value="TMEM131_like_N"/>
    <property type="match status" value="1"/>
</dbReference>
<dbReference type="InterPro" id="IPR056311">
    <property type="entry name" value="TMEM131_Ig_2"/>
</dbReference>
<dbReference type="Gene3D" id="2.60.40.10">
    <property type="entry name" value="Immunoglobulins"/>
    <property type="match status" value="1"/>
</dbReference>
<dbReference type="Pfam" id="PF24495">
    <property type="entry name" value="Ig_TMEM131_2"/>
    <property type="match status" value="1"/>
</dbReference>
<dbReference type="AlphaFoldDB" id="W2SW85"/>
<keyword evidence="4" id="KW-1185">Reference proteome</keyword>
<organism evidence="3 4">
    <name type="scientific">Necator americanus</name>
    <name type="common">Human hookworm</name>
    <dbReference type="NCBI Taxonomy" id="51031"/>
    <lineage>
        <taxon>Eukaryota</taxon>
        <taxon>Metazoa</taxon>
        <taxon>Ecdysozoa</taxon>
        <taxon>Nematoda</taxon>
        <taxon>Chromadorea</taxon>
        <taxon>Rhabditida</taxon>
        <taxon>Rhabditina</taxon>
        <taxon>Rhabditomorpha</taxon>
        <taxon>Strongyloidea</taxon>
        <taxon>Ancylostomatidae</taxon>
        <taxon>Bunostominae</taxon>
        <taxon>Necator</taxon>
    </lineage>
</organism>
<reference evidence="4" key="1">
    <citation type="journal article" date="2014" name="Nat. Genet.">
        <title>Genome of the human hookworm Necator americanus.</title>
        <authorList>
            <person name="Tang Y.T."/>
            <person name="Gao X."/>
            <person name="Rosa B.A."/>
            <person name="Abubucker S."/>
            <person name="Hallsworth-Pepin K."/>
            <person name="Martin J."/>
            <person name="Tyagi R."/>
            <person name="Heizer E."/>
            <person name="Zhang X."/>
            <person name="Bhonagiri-Palsikar V."/>
            <person name="Minx P."/>
            <person name="Warren W.C."/>
            <person name="Wang Q."/>
            <person name="Zhan B."/>
            <person name="Hotez P.J."/>
            <person name="Sternberg P.W."/>
            <person name="Dougall A."/>
            <person name="Gaze S.T."/>
            <person name="Mulvenna J."/>
            <person name="Sotillo J."/>
            <person name="Ranganathan S."/>
            <person name="Rabelo E.M."/>
            <person name="Wilson R.K."/>
            <person name="Felgner P.L."/>
            <person name="Bethony J."/>
            <person name="Hawdon J.M."/>
            <person name="Gasser R.B."/>
            <person name="Loukas A."/>
            <person name="Mitreva M."/>
        </authorList>
    </citation>
    <scope>NUCLEOTIDE SEQUENCE [LARGE SCALE GENOMIC DNA]</scope>
</reference>
<dbReference type="EMBL" id="KI662280">
    <property type="protein sequence ID" value="ETN72967.1"/>
    <property type="molecule type" value="Genomic_DNA"/>
</dbReference>
<feature type="domain" description="TMEM131 second Ig-like" evidence="2">
    <location>
        <begin position="181"/>
        <end position="244"/>
    </location>
</feature>
<dbReference type="OMA" id="TFRINEI"/>
<evidence type="ECO:0000313" key="4">
    <source>
        <dbReference type="Proteomes" id="UP000053676"/>
    </source>
</evidence>
<dbReference type="PANTHER" id="PTHR22050:SF0">
    <property type="entry name" value="TRANSMEMBRANE PROTEIN 131 HOMOLOG"/>
    <property type="match status" value="1"/>
</dbReference>